<dbReference type="EMBL" id="MN740879">
    <property type="protein sequence ID" value="QHU16293.1"/>
    <property type="molecule type" value="Genomic_DNA"/>
</dbReference>
<evidence type="ECO:0000313" key="2">
    <source>
        <dbReference type="EMBL" id="QHU16293.1"/>
    </source>
</evidence>
<evidence type="ECO:0000256" key="1">
    <source>
        <dbReference type="SAM" id="Phobius"/>
    </source>
</evidence>
<proteinExistence type="predicted"/>
<feature type="transmembrane region" description="Helical" evidence="1">
    <location>
        <begin position="18"/>
        <end position="51"/>
    </location>
</feature>
<keyword evidence="1" id="KW-0812">Transmembrane</keyword>
<protein>
    <submittedName>
        <fullName evidence="2">Uncharacterized protein</fullName>
    </submittedName>
</protein>
<accession>A0A6C0KG26</accession>
<reference evidence="2" key="1">
    <citation type="journal article" date="2020" name="Nature">
        <title>Giant virus diversity and host interactions through global metagenomics.</title>
        <authorList>
            <person name="Schulz F."/>
            <person name="Roux S."/>
            <person name="Paez-Espino D."/>
            <person name="Jungbluth S."/>
            <person name="Walsh D.A."/>
            <person name="Denef V.J."/>
            <person name="McMahon K.D."/>
            <person name="Konstantinidis K.T."/>
            <person name="Eloe-Fadrosh E.A."/>
            <person name="Kyrpides N.C."/>
            <person name="Woyke T."/>
        </authorList>
    </citation>
    <scope>NUCLEOTIDE SEQUENCE</scope>
    <source>
        <strain evidence="2">GVMAG-S-3300011013-78</strain>
    </source>
</reference>
<name>A0A6C0KG26_9ZZZZ</name>
<keyword evidence="1" id="KW-0472">Membrane</keyword>
<organism evidence="2">
    <name type="scientific">viral metagenome</name>
    <dbReference type="NCBI Taxonomy" id="1070528"/>
    <lineage>
        <taxon>unclassified sequences</taxon>
        <taxon>metagenomes</taxon>
        <taxon>organismal metagenomes</taxon>
    </lineage>
</organism>
<sequence>MNVVKEFKKLCTPAQSYLVLSVVSVVSVFLTTMNLGSLVVSLALAAAWAYILNMVCDKANNTVAWILVLVPIFGVLGLTGSILLSFL</sequence>
<dbReference type="AlphaFoldDB" id="A0A6C0KG26"/>
<feature type="transmembrane region" description="Helical" evidence="1">
    <location>
        <begin position="63"/>
        <end position="86"/>
    </location>
</feature>
<keyword evidence="1" id="KW-1133">Transmembrane helix</keyword>